<proteinExistence type="predicted"/>
<accession>A0ABX0QE13</accession>
<feature type="transmembrane region" description="Helical" evidence="1">
    <location>
        <begin position="48"/>
        <end position="67"/>
    </location>
</feature>
<evidence type="ECO:0000256" key="1">
    <source>
        <dbReference type="SAM" id="Phobius"/>
    </source>
</evidence>
<evidence type="ECO:0000313" key="4">
    <source>
        <dbReference type="Proteomes" id="UP000606008"/>
    </source>
</evidence>
<keyword evidence="1" id="KW-0472">Membrane</keyword>
<dbReference type="EMBL" id="WAEL01000001">
    <property type="protein sequence ID" value="NID09337.1"/>
    <property type="molecule type" value="Genomic_DNA"/>
</dbReference>
<keyword evidence="4" id="KW-1185">Reference proteome</keyword>
<comment type="caution">
    <text evidence="3">The sequence shown here is derived from an EMBL/GenBank/DDBJ whole genome shotgun (WGS) entry which is preliminary data.</text>
</comment>
<dbReference type="Proteomes" id="UP000606008">
    <property type="component" value="Unassembled WGS sequence"/>
</dbReference>
<gene>
    <name evidence="3" type="ORF">F7231_04080</name>
</gene>
<name>A0ABX0QE13_9BACT</name>
<dbReference type="Pfam" id="PF18935">
    <property type="entry name" value="DUF5683"/>
    <property type="match status" value="1"/>
</dbReference>
<dbReference type="RefSeq" id="WP_166690969.1">
    <property type="nucleotide sequence ID" value="NZ_WAEL01000001.1"/>
</dbReference>
<evidence type="ECO:0000313" key="3">
    <source>
        <dbReference type="EMBL" id="NID09337.1"/>
    </source>
</evidence>
<organism evidence="3 4">
    <name type="scientific">Fibrivirga algicola</name>
    <dbReference type="NCBI Taxonomy" id="2950420"/>
    <lineage>
        <taxon>Bacteria</taxon>
        <taxon>Pseudomonadati</taxon>
        <taxon>Bacteroidota</taxon>
        <taxon>Cytophagia</taxon>
        <taxon>Cytophagales</taxon>
        <taxon>Spirosomataceae</taxon>
        <taxon>Fibrivirga</taxon>
    </lineage>
</organism>
<evidence type="ECO:0000259" key="2">
    <source>
        <dbReference type="Pfam" id="PF18935"/>
    </source>
</evidence>
<dbReference type="InterPro" id="IPR043738">
    <property type="entry name" value="DUF5683"/>
</dbReference>
<protein>
    <recommendedName>
        <fullName evidence="2">DUF5683 domain-containing protein</fullName>
    </recommendedName>
</protein>
<feature type="domain" description="DUF5683" evidence="2">
    <location>
        <begin position="133"/>
        <end position="292"/>
    </location>
</feature>
<keyword evidence="1" id="KW-1133">Transmembrane helix</keyword>
<keyword evidence="1" id="KW-0812">Transmembrane</keyword>
<sequence>MSFRPAFTLRAWLQTFAPVALLPGNEVKNKFLFSGIIYQFVGPVRQVAGYMLLVLTCLLGLSGTLLAQTPDTTRQRPVIRPGVPARTDTLTPKMATENAALLVDSLLVDSDTDSVSTDTVQLSDKVNAEIRKIVPKRAALLSLALPGLGQIYNGQKWKAPVIYAGFGTFGYFIVTYTGNYQTYLTAYRTASAMTVNPVTQAPITDPREKTAVVNGRPLDLNQLKQGTDFWRRWRDYNIIFTALFWGLNVVDANVTAHLKTFDLSDSLTLKYSPTVIPSPSGFVPGVKLTMNFKK</sequence>
<reference evidence="3" key="1">
    <citation type="submission" date="2024-05" db="EMBL/GenBank/DDBJ databases">
        <authorList>
            <person name="Jung D.-H."/>
        </authorList>
    </citation>
    <scope>NUCLEOTIDE SEQUENCE</scope>
    <source>
        <strain evidence="3">JA-25</strain>
    </source>
</reference>